<dbReference type="NCBIfam" id="NF038083">
    <property type="entry name" value="CU044_5270_fam"/>
    <property type="match status" value="1"/>
</dbReference>
<dbReference type="InterPro" id="IPR047789">
    <property type="entry name" value="CU044_5270-like"/>
</dbReference>
<evidence type="ECO:0000313" key="3">
    <source>
        <dbReference type="Proteomes" id="UP001440984"/>
    </source>
</evidence>
<keyword evidence="1" id="KW-1133">Transmembrane helix</keyword>
<organism evidence="2 3">
    <name type="scientific">Amycolatopsis melonis</name>
    <dbReference type="NCBI Taxonomy" id="3156488"/>
    <lineage>
        <taxon>Bacteria</taxon>
        <taxon>Bacillati</taxon>
        <taxon>Actinomycetota</taxon>
        <taxon>Actinomycetes</taxon>
        <taxon>Pseudonocardiales</taxon>
        <taxon>Pseudonocardiaceae</taxon>
        <taxon>Amycolatopsis</taxon>
    </lineage>
</organism>
<sequence length="291" mass="30636">MDEMQLLRDFAGPAGLPAPGELARKRAELVAATAARPRRRRRPVVWGSIAAAGLAAAVAAVVVVPGDPAVSPAPRAVTDPVQILYAAAARARALPDTEPRPDQFLYTRTRLADGRENEFWVSVDGTHDGLEIVFGHETPLAGCRNGKRVVQEGRGRTVTSRCAPRPAVHPDLPTDADAMLAYLHRSTHGEGDTLHDLGTEAVDLAGSHLRPAARAALYEALAKVPGLVARTDAKDATGRPVLGITWNSTTGAGIGNQDEFLFDPVTFAYLGDGTTGAVVSRGVVDAVGQRP</sequence>
<keyword evidence="1" id="KW-0472">Membrane</keyword>
<dbReference type="RefSeq" id="WP_348946714.1">
    <property type="nucleotide sequence ID" value="NZ_JBDZYD010000001.1"/>
</dbReference>
<feature type="transmembrane region" description="Helical" evidence="1">
    <location>
        <begin position="44"/>
        <end position="64"/>
    </location>
</feature>
<gene>
    <name evidence="2" type="ORF">ABJI51_00015</name>
</gene>
<keyword evidence="3" id="KW-1185">Reference proteome</keyword>
<proteinExistence type="predicted"/>
<accession>A0ABV0L543</accession>
<protein>
    <submittedName>
        <fullName evidence="2">CU044_5270 family protein</fullName>
    </submittedName>
</protein>
<dbReference type="EMBL" id="JBDZYD010000001">
    <property type="protein sequence ID" value="MEQ0557431.1"/>
    <property type="molecule type" value="Genomic_DNA"/>
</dbReference>
<reference evidence="2 3" key="1">
    <citation type="submission" date="2024-05" db="EMBL/GenBank/DDBJ databases">
        <authorList>
            <person name="Zhao H."/>
            <person name="Xu Y."/>
            <person name="Lin S."/>
            <person name="Spain J.C."/>
            <person name="Zhou N.-Y."/>
        </authorList>
    </citation>
    <scope>NUCLEOTIDE SEQUENCE [LARGE SCALE GENOMIC DNA]</scope>
    <source>
        <strain evidence="2 3">NEAU-NG30</strain>
    </source>
</reference>
<name>A0ABV0L543_9PSEU</name>
<evidence type="ECO:0000313" key="2">
    <source>
        <dbReference type="EMBL" id="MEQ0557431.1"/>
    </source>
</evidence>
<evidence type="ECO:0000256" key="1">
    <source>
        <dbReference type="SAM" id="Phobius"/>
    </source>
</evidence>
<keyword evidence="1" id="KW-0812">Transmembrane</keyword>
<dbReference type="Proteomes" id="UP001440984">
    <property type="component" value="Unassembled WGS sequence"/>
</dbReference>
<comment type="caution">
    <text evidence="2">The sequence shown here is derived from an EMBL/GenBank/DDBJ whole genome shotgun (WGS) entry which is preliminary data.</text>
</comment>